<dbReference type="InterPro" id="IPR033749">
    <property type="entry name" value="Polyprenyl_synt_CS"/>
</dbReference>
<dbReference type="SUPFAM" id="SSF48576">
    <property type="entry name" value="Terpenoid synthases"/>
    <property type="match status" value="2"/>
</dbReference>
<evidence type="ECO:0000256" key="5">
    <source>
        <dbReference type="ARBA" id="ARBA00022842"/>
    </source>
</evidence>
<organism evidence="7 8">
    <name type="scientific">Candida albicans</name>
    <name type="common">Yeast</name>
    <dbReference type="NCBI Taxonomy" id="5476"/>
    <lineage>
        <taxon>Eukaryota</taxon>
        <taxon>Fungi</taxon>
        <taxon>Dikarya</taxon>
        <taxon>Ascomycota</taxon>
        <taxon>Saccharomycotina</taxon>
        <taxon>Pichiomycetes</taxon>
        <taxon>Debaryomycetaceae</taxon>
        <taxon>Candida/Lodderomyces clade</taxon>
        <taxon>Candida</taxon>
    </lineage>
</organism>
<dbReference type="GO" id="GO:0006744">
    <property type="term" value="P:ubiquinone biosynthetic process"/>
    <property type="evidence" value="ECO:0007669"/>
    <property type="project" value="TreeGrafter"/>
</dbReference>
<keyword evidence="6" id="KW-0414">Isoprene biosynthesis</keyword>
<dbReference type="EMBL" id="JABWAD010000010">
    <property type="protein sequence ID" value="KAF6071880.1"/>
    <property type="molecule type" value="Genomic_DNA"/>
</dbReference>
<dbReference type="PANTHER" id="PTHR12001">
    <property type="entry name" value="GERANYLGERANYL PYROPHOSPHATE SYNTHASE"/>
    <property type="match status" value="1"/>
</dbReference>
<dbReference type="InterPro" id="IPR000092">
    <property type="entry name" value="Polyprenyl_synt"/>
</dbReference>
<protein>
    <submittedName>
        <fullName evidence="7">Polyprenyl synthetase family protein</fullName>
    </submittedName>
</protein>
<dbReference type="PROSITE" id="PS00723">
    <property type="entry name" value="POLYPRENYL_SYNTHASE_1"/>
    <property type="match status" value="1"/>
</dbReference>
<evidence type="ECO:0000256" key="1">
    <source>
        <dbReference type="ARBA" id="ARBA00001946"/>
    </source>
</evidence>
<dbReference type="PANTHER" id="PTHR12001:SF69">
    <property type="entry name" value="ALL TRANS-POLYPRENYL-DIPHOSPHATE SYNTHASE PDSS1"/>
    <property type="match status" value="1"/>
</dbReference>
<reference evidence="7 8" key="1">
    <citation type="submission" date="2020-03" db="EMBL/GenBank/DDBJ databases">
        <title>FDA dAtabase for Regulatory Grade micrObial Sequences (FDA-ARGOS): Supporting development and validation of Infectious Disease Dx tests.</title>
        <authorList>
            <person name="Campos J."/>
            <person name="Goldberg B."/>
            <person name="Tallon L."/>
            <person name="Sadzewicz L."/>
            <person name="Vavikolanu K."/>
            <person name="Mehta A."/>
            <person name="Aluvathingal J."/>
            <person name="Nadendla S."/>
            <person name="Nandy P."/>
            <person name="Geyer C."/>
            <person name="Yan Y."/>
            <person name="Sichtig H."/>
        </authorList>
    </citation>
    <scope>NUCLEOTIDE SEQUENCE [LARGE SCALE GENOMIC DNA]</scope>
    <source>
        <strain evidence="7 8">FDAARGOS_656</strain>
    </source>
</reference>
<evidence type="ECO:0000313" key="7">
    <source>
        <dbReference type="EMBL" id="KAF6071880.1"/>
    </source>
</evidence>
<comment type="similarity">
    <text evidence="2">Belongs to the FPP/GGPP synthase family.</text>
</comment>
<dbReference type="AlphaFoldDB" id="A0A8H6F588"/>
<proteinExistence type="inferred from homology"/>
<accession>A0A8H6F588</accession>
<comment type="caution">
    <text evidence="7">The sequence shown here is derived from an EMBL/GenBank/DDBJ whole genome shotgun (WGS) entry which is preliminary data.</text>
</comment>
<sequence>MLSFKQFRVSSSSLLTRRIRSRHHSSSTFKTAVETAEKLVTPPTSKFSDPFSIVSHEMSNLAKSIANLIGSGHPTLNRVSSYYFEAEGKNVRPLIVLILSKALSKIPLEERNRIPIDTIDVTEQKSFNGTPTKQNSTIAGKSIDDSLSPLAILHGINPKVILDPLSKPMDKLPIINGHNKPGDKDNSQGQLDILPKQRRLAEIVEMIHTASLLHDDVIDLSDSRRGRPSGNIAFTNKMAVLAGDFLLGRASVAIARLRNPEVIELLSTTIANLVEGEFMQLKNTVLQNNNNDEIFNDGDVKSIPQPTGKVPTKLHQYSVQQQQRTTNGGNGGDSADAAADAAVVVDHEINVEAAFEYYLHKTYLKTASLMSKSCRAAAVLSGAQDDIIENCYQFGRNLGLCFQIVDDMLDYTSSDKTIGKPSQADLKLGLATAPILFAWKQEPKLGDLIARKFNQPGDVEIARRAVEKYDGVAQTKEMATMYCHQALKNLRVLPESEARSALELLTNSVLTRTN</sequence>
<dbReference type="Proteomes" id="UP000536275">
    <property type="component" value="Unassembled WGS sequence"/>
</dbReference>
<dbReference type="GO" id="GO:0008299">
    <property type="term" value="P:isoprenoid biosynthetic process"/>
    <property type="evidence" value="ECO:0007669"/>
    <property type="project" value="UniProtKB-KW"/>
</dbReference>
<dbReference type="PROSITE" id="PS00444">
    <property type="entry name" value="POLYPRENYL_SYNTHASE_2"/>
    <property type="match status" value="1"/>
</dbReference>
<dbReference type="GO" id="GO:0046872">
    <property type="term" value="F:metal ion binding"/>
    <property type="evidence" value="ECO:0007669"/>
    <property type="project" value="UniProtKB-KW"/>
</dbReference>
<dbReference type="InterPro" id="IPR008949">
    <property type="entry name" value="Isoprenoid_synthase_dom_sf"/>
</dbReference>
<evidence type="ECO:0000256" key="6">
    <source>
        <dbReference type="ARBA" id="ARBA00023229"/>
    </source>
</evidence>
<name>A0A8H6F588_CANAX</name>
<keyword evidence="3" id="KW-0808">Transferase</keyword>
<comment type="cofactor">
    <cofactor evidence="1">
        <name>Mg(2+)</name>
        <dbReference type="ChEBI" id="CHEBI:18420"/>
    </cofactor>
</comment>
<dbReference type="GO" id="GO:1990234">
    <property type="term" value="C:transferase complex"/>
    <property type="evidence" value="ECO:0007669"/>
    <property type="project" value="TreeGrafter"/>
</dbReference>
<evidence type="ECO:0000256" key="2">
    <source>
        <dbReference type="ARBA" id="ARBA00006706"/>
    </source>
</evidence>
<evidence type="ECO:0000313" key="8">
    <source>
        <dbReference type="Proteomes" id="UP000536275"/>
    </source>
</evidence>
<gene>
    <name evidence="7" type="ORF">FOB64_000836</name>
</gene>
<keyword evidence="4" id="KW-0479">Metal-binding</keyword>
<evidence type="ECO:0000256" key="4">
    <source>
        <dbReference type="ARBA" id="ARBA00022723"/>
    </source>
</evidence>
<dbReference type="Pfam" id="PF00348">
    <property type="entry name" value="polyprenyl_synt"/>
    <property type="match status" value="2"/>
</dbReference>
<dbReference type="CDD" id="cd00685">
    <property type="entry name" value="Trans_IPPS_HT"/>
    <property type="match status" value="1"/>
</dbReference>
<dbReference type="Gene3D" id="1.10.600.10">
    <property type="entry name" value="Farnesyl Diphosphate Synthase"/>
    <property type="match status" value="1"/>
</dbReference>
<dbReference type="GO" id="GO:0004659">
    <property type="term" value="F:prenyltransferase activity"/>
    <property type="evidence" value="ECO:0007669"/>
    <property type="project" value="InterPro"/>
</dbReference>
<evidence type="ECO:0000256" key="3">
    <source>
        <dbReference type="ARBA" id="ARBA00022679"/>
    </source>
</evidence>
<keyword evidence="5" id="KW-0460">Magnesium</keyword>